<keyword evidence="4 13" id="KW-0808">Transferase</keyword>
<proteinExistence type="inferred from homology"/>
<keyword evidence="6" id="KW-0547">Nucleotide-binding</keyword>
<keyword evidence="3 13" id="KW-0723">Serine/threonine-protein kinase</keyword>
<dbReference type="Gene3D" id="3.30.200.20">
    <property type="entry name" value="Phosphorylase Kinase, domain 1"/>
    <property type="match status" value="1"/>
</dbReference>
<dbReference type="eggNOG" id="arCOG01180">
    <property type="taxonomic scope" value="Archaea"/>
</dbReference>
<organism evidence="13 14">
    <name type="scientific">Desulfurococcus amylolyticus DSM 16532</name>
    <dbReference type="NCBI Taxonomy" id="768672"/>
    <lineage>
        <taxon>Archaea</taxon>
        <taxon>Thermoproteota</taxon>
        <taxon>Thermoprotei</taxon>
        <taxon>Desulfurococcales</taxon>
        <taxon>Desulfurococcaceae</taxon>
        <taxon>Desulfurococcus</taxon>
    </lineage>
</organism>
<dbReference type="InterPro" id="IPR011009">
    <property type="entry name" value="Kinase-like_dom_sf"/>
</dbReference>
<dbReference type="InterPro" id="IPR000687">
    <property type="entry name" value="RIO_kinase"/>
</dbReference>
<keyword evidence="14" id="KW-1185">Reference proteome</keyword>
<dbReference type="Pfam" id="PF01163">
    <property type="entry name" value="RIO1"/>
    <property type="match status" value="1"/>
</dbReference>
<dbReference type="GO" id="GO:0005524">
    <property type="term" value="F:ATP binding"/>
    <property type="evidence" value="ECO:0007669"/>
    <property type="project" value="UniProtKB-KW"/>
</dbReference>
<dbReference type="GO" id="GO:0004674">
    <property type="term" value="F:protein serine/threonine kinase activity"/>
    <property type="evidence" value="ECO:0007669"/>
    <property type="project" value="UniProtKB-KW"/>
</dbReference>
<keyword evidence="8" id="KW-0067">ATP-binding</keyword>
<evidence type="ECO:0000259" key="12">
    <source>
        <dbReference type="PROSITE" id="PS50011"/>
    </source>
</evidence>
<dbReference type="AlphaFoldDB" id="I3XSZ8"/>
<dbReference type="PROSITE" id="PS50011">
    <property type="entry name" value="PROTEIN_KINASE_DOM"/>
    <property type="match status" value="1"/>
</dbReference>
<dbReference type="InterPro" id="IPR051272">
    <property type="entry name" value="RIO-type_Ser/Thr_kinase"/>
</dbReference>
<dbReference type="InterPro" id="IPR000719">
    <property type="entry name" value="Prot_kinase_dom"/>
</dbReference>
<evidence type="ECO:0000256" key="7">
    <source>
        <dbReference type="ARBA" id="ARBA00022777"/>
    </source>
</evidence>
<evidence type="ECO:0000256" key="10">
    <source>
        <dbReference type="ARBA" id="ARBA00047899"/>
    </source>
</evidence>
<dbReference type="Gene3D" id="1.10.510.10">
    <property type="entry name" value="Transferase(Phosphotransferase) domain 1"/>
    <property type="match status" value="1"/>
</dbReference>
<evidence type="ECO:0000256" key="5">
    <source>
        <dbReference type="ARBA" id="ARBA00022723"/>
    </source>
</evidence>
<dbReference type="EC" id="2.7.11.1" evidence="2"/>
<dbReference type="RefSeq" id="WP_014767967.1">
    <property type="nucleotide sequence ID" value="NC_018001.1"/>
</dbReference>
<evidence type="ECO:0000256" key="6">
    <source>
        <dbReference type="ARBA" id="ARBA00022741"/>
    </source>
</evidence>
<evidence type="ECO:0000313" key="13">
    <source>
        <dbReference type="EMBL" id="AFL67072.1"/>
    </source>
</evidence>
<feature type="domain" description="Protein kinase" evidence="12">
    <location>
        <begin position="48"/>
        <end position="267"/>
    </location>
</feature>
<evidence type="ECO:0000256" key="8">
    <source>
        <dbReference type="ARBA" id="ARBA00022840"/>
    </source>
</evidence>
<name>I3XSZ8_DESAM</name>
<comment type="catalytic activity">
    <reaction evidence="10">
        <text>L-threonyl-[protein] + ATP = O-phospho-L-threonyl-[protein] + ADP + H(+)</text>
        <dbReference type="Rhea" id="RHEA:46608"/>
        <dbReference type="Rhea" id="RHEA-COMP:11060"/>
        <dbReference type="Rhea" id="RHEA-COMP:11605"/>
        <dbReference type="ChEBI" id="CHEBI:15378"/>
        <dbReference type="ChEBI" id="CHEBI:30013"/>
        <dbReference type="ChEBI" id="CHEBI:30616"/>
        <dbReference type="ChEBI" id="CHEBI:61977"/>
        <dbReference type="ChEBI" id="CHEBI:456216"/>
        <dbReference type="EC" id="2.7.11.1"/>
    </reaction>
</comment>
<protein>
    <recommendedName>
        <fullName evidence="2">non-specific serine/threonine protein kinase</fullName>
        <ecNumber evidence="2">2.7.11.1</ecNumber>
    </recommendedName>
</protein>
<dbReference type="SMART" id="SM00090">
    <property type="entry name" value="RIO"/>
    <property type="match status" value="1"/>
</dbReference>
<dbReference type="Proteomes" id="UP000006175">
    <property type="component" value="Chromosome"/>
</dbReference>
<keyword evidence="9" id="KW-0460">Magnesium</keyword>
<evidence type="ECO:0000256" key="1">
    <source>
        <dbReference type="ARBA" id="ARBA00009196"/>
    </source>
</evidence>
<dbReference type="CDD" id="cd05145">
    <property type="entry name" value="RIO1_like"/>
    <property type="match status" value="1"/>
</dbReference>
<keyword evidence="5" id="KW-0479">Metal-binding</keyword>
<comment type="similarity">
    <text evidence="1">Belongs to the protein kinase superfamily. RIO-type Ser/Thr kinase family.</text>
</comment>
<dbReference type="GeneID" id="13061594"/>
<comment type="catalytic activity">
    <reaction evidence="11">
        <text>L-seryl-[protein] + ATP = O-phospho-L-seryl-[protein] + ADP + H(+)</text>
        <dbReference type="Rhea" id="RHEA:17989"/>
        <dbReference type="Rhea" id="RHEA-COMP:9863"/>
        <dbReference type="Rhea" id="RHEA-COMP:11604"/>
        <dbReference type="ChEBI" id="CHEBI:15378"/>
        <dbReference type="ChEBI" id="CHEBI:29999"/>
        <dbReference type="ChEBI" id="CHEBI:30616"/>
        <dbReference type="ChEBI" id="CHEBI:83421"/>
        <dbReference type="ChEBI" id="CHEBI:456216"/>
        <dbReference type="EC" id="2.7.11.1"/>
    </reaction>
</comment>
<dbReference type="EMBL" id="CP003321">
    <property type="protein sequence ID" value="AFL67072.1"/>
    <property type="molecule type" value="Genomic_DNA"/>
</dbReference>
<accession>I3XSZ8</accession>
<gene>
    <name evidence="13" type="ORF">Desfe_1202</name>
</gene>
<dbReference type="OrthoDB" id="31344at2157"/>
<dbReference type="SUPFAM" id="SSF56112">
    <property type="entry name" value="Protein kinase-like (PK-like)"/>
    <property type="match status" value="1"/>
</dbReference>
<evidence type="ECO:0000256" key="4">
    <source>
        <dbReference type="ARBA" id="ARBA00022679"/>
    </source>
</evidence>
<dbReference type="PROSITE" id="PS01245">
    <property type="entry name" value="RIO1"/>
    <property type="match status" value="1"/>
</dbReference>
<dbReference type="HOGENOM" id="CLU_018693_3_3_2"/>
<evidence type="ECO:0000256" key="9">
    <source>
        <dbReference type="ARBA" id="ARBA00022842"/>
    </source>
</evidence>
<evidence type="ECO:0000256" key="2">
    <source>
        <dbReference type="ARBA" id="ARBA00012513"/>
    </source>
</evidence>
<dbReference type="GO" id="GO:0106310">
    <property type="term" value="F:protein serine kinase activity"/>
    <property type="evidence" value="ECO:0007669"/>
    <property type="project" value="RHEA"/>
</dbReference>
<keyword evidence="7 13" id="KW-0418">Kinase</keyword>
<dbReference type="InterPro" id="IPR018934">
    <property type="entry name" value="RIO_dom"/>
</dbReference>
<sequence>MSDDIDKLLRKKEEPRRKDKDLFETVEEVFDTATVMTIIELIRKKIIKKLNGVVSTGKEARVYLGIGYNGEYLAVKIYLTSTAEFKKGIYKYIMGDPRFRGVKIKDTRTLVYVWTRKEYRNLKRLYEAGVKVPRPVAFLNNVLVMEFLGENGNRYPLLIEAYKELEVEELKHVYHLILDEVVKIYCKARLVHGDLSEYNIVVTPGLDIAIIDVSQAVDLSHPNSEEFLIRDIENINRFFREETGISTYSLEEILEAVKECRTMKKED</sequence>
<dbReference type="GO" id="GO:0046872">
    <property type="term" value="F:metal ion binding"/>
    <property type="evidence" value="ECO:0007669"/>
    <property type="project" value="UniProtKB-KW"/>
</dbReference>
<evidence type="ECO:0000256" key="11">
    <source>
        <dbReference type="ARBA" id="ARBA00048679"/>
    </source>
</evidence>
<dbReference type="InterPro" id="IPR018935">
    <property type="entry name" value="RIO_kinase_CS"/>
</dbReference>
<evidence type="ECO:0000256" key="3">
    <source>
        <dbReference type="ARBA" id="ARBA00022527"/>
    </source>
</evidence>
<dbReference type="KEGG" id="dfd:Desfe_1202"/>
<reference evidence="13 14" key="1">
    <citation type="journal article" date="2012" name="J. Bacteriol.">
        <title>Complete Genome Sequence of Desulfurococcus fermentans, a Hyperthermophilic Cellulolytic Crenarchaeon Isolated from a Freshwater Hot Spring in Kamchatka, Russia.</title>
        <authorList>
            <person name="Susanti D."/>
            <person name="Johnson E.F."/>
            <person name="Rodriguez J.R."/>
            <person name="Anderson I."/>
            <person name="Perevalova A.A."/>
            <person name="Kyrpides N."/>
            <person name="Lucas S."/>
            <person name="Han J."/>
            <person name="Lapidus A."/>
            <person name="Cheng J.F."/>
            <person name="Goodwin L."/>
            <person name="Pitluck S."/>
            <person name="Mavrommatis K."/>
            <person name="Peters L."/>
            <person name="Land M.L."/>
            <person name="Hauser L."/>
            <person name="Gopalan V."/>
            <person name="Chan P.P."/>
            <person name="Lowe T.M."/>
            <person name="Atomi H."/>
            <person name="Bonch-Osmolovskaya E.A."/>
            <person name="Woyke T."/>
            <person name="Mukhopadhyay B."/>
        </authorList>
    </citation>
    <scope>NUCLEOTIDE SEQUENCE [LARGE SCALE GENOMIC DNA]</scope>
    <source>
        <strain evidence="13 14">DSM 16532</strain>
    </source>
</reference>
<evidence type="ECO:0000313" key="14">
    <source>
        <dbReference type="Proteomes" id="UP000006175"/>
    </source>
</evidence>
<dbReference type="PANTHER" id="PTHR45723">
    <property type="entry name" value="SERINE/THREONINE-PROTEIN KINASE RIO1"/>
    <property type="match status" value="1"/>
</dbReference>